<evidence type="ECO:0000256" key="1">
    <source>
        <dbReference type="ARBA" id="ARBA00001798"/>
    </source>
</evidence>
<protein>
    <recommendedName>
        <fullName evidence="2">RBR-type E3 ubiquitin transferase</fullName>
        <ecNumber evidence="2">2.3.2.31</ecNumber>
    </recommendedName>
</protein>
<keyword evidence="3" id="KW-0808">Transferase</keyword>
<comment type="catalytic activity">
    <reaction evidence="1">
        <text>[E2 ubiquitin-conjugating enzyme]-S-ubiquitinyl-L-cysteine + [acceptor protein]-L-lysine = [E2 ubiquitin-conjugating enzyme]-L-cysteine + [acceptor protein]-N(6)-ubiquitinyl-L-lysine.</text>
        <dbReference type="EC" id="2.3.2.31"/>
    </reaction>
</comment>
<keyword evidence="8" id="KW-0862">Zinc</keyword>
<reference evidence="11 12" key="1">
    <citation type="submission" date="2013-11" db="EMBL/GenBank/DDBJ databases">
        <title>Genome sequencing of Stegodyphus mimosarum.</title>
        <authorList>
            <person name="Bechsgaard J."/>
        </authorList>
    </citation>
    <scope>NUCLEOTIDE SEQUENCE [LARGE SCALE GENOMIC DNA]</scope>
</reference>
<proteinExistence type="predicted"/>
<evidence type="ECO:0000256" key="8">
    <source>
        <dbReference type="ARBA" id="ARBA00022833"/>
    </source>
</evidence>
<evidence type="ECO:0000256" key="6">
    <source>
        <dbReference type="ARBA" id="ARBA00022771"/>
    </source>
</evidence>
<keyword evidence="12" id="KW-1185">Reference proteome</keyword>
<dbReference type="EC" id="2.3.2.31" evidence="2"/>
<dbReference type="Pfam" id="PF01485">
    <property type="entry name" value="IBR"/>
    <property type="match status" value="1"/>
</dbReference>
<dbReference type="PROSITE" id="PS51873">
    <property type="entry name" value="TRIAD"/>
    <property type="match status" value="1"/>
</dbReference>
<dbReference type="InterPro" id="IPR017907">
    <property type="entry name" value="Znf_RING_CS"/>
</dbReference>
<evidence type="ECO:0000259" key="10">
    <source>
        <dbReference type="PROSITE" id="PS51873"/>
    </source>
</evidence>
<accession>A0A087UA56</accession>
<dbReference type="Pfam" id="PF24471">
    <property type="entry name" value="KH_DEAH11"/>
    <property type="match status" value="1"/>
</dbReference>
<evidence type="ECO:0000256" key="2">
    <source>
        <dbReference type="ARBA" id="ARBA00012251"/>
    </source>
</evidence>
<name>A0A087UA56_STEMI</name>
<dbReference type="OrthoDB" id="6434061at2759"/>
<keyword evidence="7" id="KW-0833">Ubl conjugation pathway</keyword>
<evidence type="ECO:0000313" key="12">
    <source>
        <dbReference type="Proteomes" id="UP000054359"/>
    </source>
</evidence>
<dbReference type="Proteomes" id="UP000054359">
    <property type="component" value="Unassembled WGS sequence"/>
</dbReference>
<feature type="coiled-coil region" evidence="9">
    <location>
        <begin position="276"/>
        <end position="303"/>
    </location>
</feature>
<organism evidence="11 12">
    <name type="scientific">Stegodyphus mimosarum</name>
    <name type="common">African social velvet spider</name>
    <dbReference type="NCBI Taxonomy" id="407821"/>
    <lineage>
        <taxon>Eukaryota</taxon>
        <taxon>Metazoa</taxon>
        <taxon>Ecdysozoa</taxon>
        <taxon>Arthropoda</taxon>
        <taxon>Chelicerata</taxon>
        <taxon>Arachnida</taxon>
        <taxon>Araneae</taxon>
        <taxon>Araneomorphae</taxon>
        <taxon>Entelegynae</taxon>
        <taxon>Eresoidea</taxon>
        <taxon>Eresidae</taxon>
        <taxon>Stegodyphus</taxon>
    </lineage>
</organism>
<dbReference type="SUPFAM" id="SSF57850">
    <property type="entry name" value="RING/U-box"/>
    <property type="match status" value="2"/>
</dbReference>
<dbReference type="PROSITE" id="PS00518">
    <property type="entry name" value="ZF_RING_1"/>
    <property type="match status" value="1"/>
</dbReference>
<dbReference type="STRING" id="407821.A0A087UA56"/>
<dbReference type="SMART" id="SM00647">
    <property type="entry name" value="IBR"/>
    <property type="match status" value="2"/>
</dbReference>
<dbReference type="InterPro" id="IPR031127">
    <property type="entry name" value="E3_UB_ligase_RBR"/>
</dbReference>
<dbReference type="InterPro" id="IPR056245">
    <property type="entry name" value="KH_DEAH11/12"/>
</dbReference>
<feature type="non-terminal residue" evidence="11">
    <location>
        <position position="791"/>
    </location>
</feature>
<evidence type="ECO:0000256" key="7">
    <source>
        <dbReference type="ARBA" id="ARBA00022786"/>
    </source>
</evidence>
<keyword evidence="5" id="KW-0677">Repeat</keyword>
<dbReference type="GO" id="GO:0061630">
    <property type="term" value="F:ubiquitin protein ligase activity"/>
    <property type="evidence" value="ECO:0007669"/>
    <property type="project" value="UniProtKB-EC"/>
</dbReference>
<keyword evidence="9" id="KW-0175">Coiled coil</keyword>
<evidence type="ECO:0000313" key="11">
    <source>
        <dbReference type="EMBL" id="KFM74245.1"/>
    </source>
</evidence>
<dbReference type="OMA" id="QIRICTS"/>
<dbReference type="InterPro" id="IPR013083">
    <property type="entry name" value="Znf_RING/FYVE/PHD"/>
</dbReference>
<dbReference type="Gene3D" id="3.30.40.10">
    <property type="entry name" value="Zinc/RING finger domain, C3HC4 (zinc finger)"/>
    <property type="match status" value="1"/>
</dbReference>
<dbReference type="InterPro" id="IPR002867">
    <property type="entry name" value="IBR_dom"/>
</dbReference>
<feature type="domain" description="RING-type" evidence="10">
    <location>
        <begin position="580"/>
        <end position="789"/>
    </location>
</feature>
<dbReference type="EMBL" id="KK118947">
    <property type="protein sequence ID" value="KFM74245.1"/>
    <property type="molecule type" value="Genomic_DNA"/>
</dbReference>
<dbReference type="GO" id="GO:0008270">
    <property type="term" value="F:zinc ion binding"/>
    <property type="evidence" value="ECO:0007669"/>
    <property type="project" value="UniProtKB-KW"/>
</dbReference>
<gene>
    <name evidence="11" type="ORF">X975_00157</name>
</gene>
<dbReference type="SUPFAM" id="SSF54928">
    <property type="entry name" value="RNA-binding domain, RBD"/>
    <property type="match status" value="1"/>
</dbReference>
<keyword evidence="6" id="KW-0863">Zinc-finger</keyword>
<dbReference type="GO" id="GO:0016567">
    <property type="term" value="P:protein ubiquitination"/>
    <property type="evidence" value="ECO:0007669"/>
    <property type="project" value="InterPro"/>
</dbReference>
<dbReference type="InterPro" id="IPR035979">
    <property type="entry name" value="RBD_domain_sf"/>
</dbReference>
<dbReference type="PANTHER" id="PTHR11685">
    <property type="entry name" value="RBR FAMILY RING FINGER AND IBR DOMAIN-CONTAINING"/>
    <property type="match status" value="1"/>
</dbReference>
<evidence type="ECO:0000256" key="5">
    <source>
        <dbReference type="ARBA" id="ARBA00022737"/>
    </source>
</evidence>
<dbReference type="GO" id="GO:0003676">
    <property type="term" value="F:nucleic acid binding"/>
    <property type="evidence" value="ECO:0007669"/>
    <property type="project" value="InterPro"/>
</dbReference>
<dbReference type="Pfam" id="PF22191">
    <property type="entry name" value="IBR_1"/>
    <property type="match status" value="1"/>
</dbReference>
<dbReference type="InterPro" id="IPR044066">
    <property type="entry name" value="TRIAD_supradom"/>
</dbReference>
<dbReference type="AlphaFoldDB" id="A0A087UA56"/>
<keyword evidence="4" id="KW-0479">Metal-binding</keyword>
<evidence type="ECO:0000256" key="9">
    <source>
        <dbReference type="SAM" id="Coils"/>
    </source>
</evidence>
<evidence type="ECO:0000256" key="4">
    <source>
        <dbReference type="ARBA" id="ARBA00022723"/>
    </source>
</evidence>
<evidence type="ECO:0000256" key="3">
    <source>
        <dbReference type="ARBA" id="ARBA00022679"/>
    </source>
</evidence>
<dbReference type="Gene3D" id="1.20.120.1750">
    <property type="match status" value="1"/>
</dbReference>
<sequence length="791" mass="91040">MCSTTRDFLVDVTSIPLDFVKTARANGMIELDISDMFKNRLVHQTIDQIGERIIKQILLGRKGKRLREIEETIKKEIGNDYLVIEPLAEKGCVIVYALQAHIQHAVDFVNKILKSKFQDLINAEKVHVVDLLKGYVKVPIEVKLLKGARVQSVKVKLQGSLLIQNNLDAEKIEAANESTYTLQHCINLTWMRRLCNGKGYVTFENGADFMRARKHSLKYIRMLGTEVFIEVSNRENNQLFVREIPPDTKCSDFKNAFKSLFPGIKIDVELMFQTAFETSVRELENLKKEIQKLCEEYTDLIDFDIVIPNPKPTATIMKAFINISNNEYLEHAAEQLTNLMIGGRKINSKPVYRSTIKCSTEICKALRLRFKEKLTELENKLRKNYIGEDLFNFDINAISEDTAIIKLLSNHNEIIKKLQRTVNDLLEGEVLSKQNMKEISKLFCHGGHIWLRTLEKTLNIYIIEDYKTKTIRLYGSQSDCNFAKKRIVEFLDDTENEALQTISLSAGRNDGILLKAIVREYGFNLERFIEICELRTAILDIKSCSLSLIGSQTSIENAENCLKKLYAQVDSVEIGNMLSSQETCPVCACPALNLPFRLEYCGHLYCHECITVLVEQAQFPIQCCAENCDKDIILDDINKILGDDQERINLLVEKAMKNYLEQHQLEVMYCPVPDCSMFFYKEEIHDTKLNCPLCQNDICVKCEVVFHQGYTCDMYQGSKNDPDYSFKIWQQTVSECKQCPRCKMAIERTAGCDHMTCRKCQAHFCWVCVQEFPTGAEVYNHIPFCKMYPKW</sequence>